<organism evidence="2 3">
    <name type="scientific">Modestobacter italicus (strain DSM 44449 / CECT 9708 / BC 501)</name>
    <dbReference type="NCBI Taxonomy" id="2732864"/>
    <lineage>
        <taxon>Bacteria</taxon>
        <taxon>Bacillati</taxon>
        <taxon>Actinomycetota</taxon>
        <taxon>Actinomycetes</taxon>
        <taxon>Geodermatophilales</taxon>
        <taxon>Geodermatophilaceae</taxon>
        <taxon>Modestobacter</taxon>
    </lineage>
</organism>
<dbReference type="PATRIC" id="fig|477641.3.peg.47"/>
<evidence type="ECO:0000313" key="3">
    <source>
        <dbReference type="Proteomes" id="UP000006461"/>
    </source>
</evidence>
<feature type="compositionally biased region" description="Polar residues" evidence="1">
    <location>
        <begin position="181"/>
        <end position="206"/>
    </location>
</feature>
<dbReference type="OrthoDB" id="5078400at2"/>
<dbReference type="NCBIfam" id="NF038175">
    <property type="entry name" value="IniB_NTERM"/>
    <property type="match status" value="1"/>
</dbReference>
<feature type="compositionally biased region" description="Low complexity" evidence="1">
    <location>
        <begin position="332"/>
        <end position="353"/>
    </location>
</feature>
<dbReference type="Proteomes" id="UP000006461">
    <property type="component" value="Chromosome"/>
</dbReference>
<feature type="region of interest" description="Disordered" evidence="1">
    <location>
        <begin position="75"/>
        <end position="109"/>
    </location>
</feature>
<evidence type="ECO:0008006" key="4">
    <source>
        <dbReference type="Google" id="ProtNLM"/>
    </source>
</evidence>
<accession>I4EQ56</accession>
<keyword evidence="3" id="KW-1185">Reference proteome</keyword>
<evidence type="ECO:0000313" key="2">
    <source>
        <dbReference type="EMBL" id="CCH85519.1"/>
    </source>
</evidence>
<dbReference type="KEGG" id="mmar:MODMU_0047"/>
<protein>
    <recommendedName>
        <fullName evidence="4">Dentin sialophosphoprotein</fullName>
    </recommendedName>
</protein>
<feature type="compositionally biased region" description="Low complexity" evidence="1">
    <location>
        <begin position="278"/>
        <end position="309"/>
    </location>
</feature>
<dbReference type="STRING" id="477641.MODMU_0047"/>
<feature type="compositionally biased region" description="Low complexity" evidence="1">
    <location>
        <begin position="240"/>
        <end position="265"/>
    </location>
</feature>
<dbReference type="HOGENOM" id="CLU_721228_0_0_11"/>
<dbReference type="OMA" id="QIDGDYG"/>
<dbReference type="EMBL" id="FO203431">
    <property type="protein sequence ID" value="CCH85519.1"/>
    <property type="molecule type" value="Genomic_DNA"/>
</dbReference>
<name>I4EQ56_MODI5</name>
<feature type="region of interest" description="Disordered" evidence="1">
    <location>
        <begin position="169"/>
        <end position="355"/>
    </location>
</feature>
<dbReference type="eggNOG" id="ENOG5032SK8">
    <property type="taxonomic scope" value="Bacteria"/>
</dbReference>
<sequence length="383" mass="39229">MTNLASSLLDFILDLLRDPTTAAEFQADPEQALADAGLADVCPADVHAVMPMLADFAPVGVGAAGLAHAAAPAGHAAHTPSGVSDATAPAHPQVDPDGSTDPRPSAEAPAVEQLRYIQNTYTYTSTTTIDASHSVWAGEDVYQVFGEDVVLATGGSVAAGDDVDRVAVDNSTDNSVDVDGSFNTDGSYNNEDSGNTDIDVENSGNTVRGDGNAVGEGNAVDNSDNSDNSDHSVEVTDSLNGNAVAGGDAVSGDGNVVGDGNTVGNETDNSTDLDVDVTDSFNDNSDNSDNSVNDSLNDNSDNSDNSVNDSYDDESVDVDVAVTDSFDDESDNSVNDSLNDNSTDNSTDTSVTDSFDDAFSDNYSDNVVAVDDSAAADDVHVDA</sequence>
<reference evidence="2 3" key="1">
    <citation type="journal article" date="2012" name="J. Bacteriol.">
        <title>Genome Sequence of Radiation-Resistant Modestobacter marinus Strain BC501, a Representative Actinobacterium That Thrives on Calcareous Stone Surfaces.</title>
        <authorList>
            <person name="Normand P."/>
            <person name="Gury J."/>
            <person name="Pujic P."/>
            <person name="Chouaia B."/>
            <person name="Crotti E."/>
            <person name="Brusetti L."/>
            <person name="Daffonchio D."/>
            <person name="Vacherie B."/>
            <person name="Barbe V."/>
            <person name="Medigue C."/>
            <person name="Calteau A."/>
            <person name="Ghodhbane-Gtari F."/>
            <person name="Essoussi I."/>
            <person name="Nouioui I."/>
            <person name="Abbassi-Ghozzi I."/>
            <person name="Gtari M."/>
        </authorList>
    </citation>
    <scope>NUCLEOTIDE SEQUENCE [LARGE SCALE GENOMIC DNA]</scope>
    <source>
        <strain evidence="3">BC 501</strain>
    </source>
</reference>
<proteinExistence type="predicted"/>
<gene>
    <name evidence="2" type="ordered locus">MODMU_0047</name>
</gene>
<feature type="compositionally biased region" description="Low complexity" evidence="1">
    <location>
        <begin position="169"/>
        <end position="179"/>
    </location>
</feature>
<dbReference type="InterPro" id="IPR049709">
    <property type="entry name" value="IniB-like_N"/>
</dbReference>
<dbReference type="AlphaFoldDB" id="I4EQ56"/>
<evidence type="ECO:0000256" key="1">
    <source>
        <dbReference type="SAM" id="MobiDB-lite"/>
    </source>
</evidence>